<comment type="caution">
    <text evidence="2">The sequence shown here is derived from an EMBL/GenBank/DDBJ whole genome shotgun (WGS) entry which is preliminary data.</text>
</comment>
<dbReference type="EMBL" id="SBJO01000295">
    <property type="protein sequence ID" value="KAF9761595.1"/>
    <property type="molecule type" value="Genomic_DNA"/>
</dbReference>
<organism evidence="2 3">
    <name type="scientific">Nosema granulosis</name>
    <dbReference type="NCBI Taxonomy" id="83296"/>
    <lineage>
        <taxon>Eukaryota</taxon>
        <taxon>Fungi</taxon>
        <taxon>Fungi incertae sedis</taxon>
        <taxon>Microsporidia</taxon>
        <taxon>Nosematidae</taxon>
        <taxon>Nosema</taxon>
    </lineage>
</organism>
<dbReference type="Proteomes" id="UP000740883">
    <property type="component" value="Unassembled WGS sequence"/>
</dbReference>
<sequence>MSVCLLINVSLIDLLEKKIVLNMISSSILLFFVLIVSESEKENNFGFFNVGKNSQNMSIETSKYFHKIESAFLMEKVDSKDETNYIPVANILEHTRTIRDVKEYKAYKKRLATVSISDGDYLEIKNRSFNTIFVDMNPLEKNPEKTYTINFKTDYGFEITTRSFHYSKELDRWEVGAAKVNNSMRLAIYISLGIVAVLVVGIVLKTVM</sequence>
<feature type="transmembrane region" description="Helical" evidence="1">
    <location>
        <begin position="19"/>
        <end position="37"/>
    </location>
</feature>
<gene>
    <name evidence="2" type="ORF">NGRA_2537</name>
</gene>
<keyword evidence="1" id="KW-0472">Membrane</keyword>
<keyword evidence="1" id="KW-1133">Transmembrane helix</keyword>
<evidence type="ECO:0000256" key="1">
    <source>
        <dbReference type="SAM" id="Phobius"/>
    </source>
</evidence>
<name>A0A9P6GZN9_9MICR</name>
<accession>A0A9P6GZN9</accession>
<proteinExistence type="predicted"/>
<protein>
    <submittedName>
        <fullName evidence="2">Uncharacterized protein</fullName>
    </submittedName>
</protein>
<reference evidence="2 3" key="1">
    <citation type="journal article" date="2020" name="Genome Biol. Evol.">
        <title>Comparative genomics of strictly vertically transmitted, feminizing microsporidia endosymbionts of amphipod crustaceans.</title>
        <authorList>
            <person name="Cormier A."/>
            <person name="Chebbi M.A."/>
            <person name="Giraud I."/>
            <person name="Wattier R."/>
            <person name="Teixeira M."/>
            <person name="Gilbert C."/>
            <person name="Rigaud T."/>
            <person name="Cordaux R."/>
        </authorList>
    </citation>
    <scope>NUCLEOTIDE SEQUENCE [LARGE SCALE GENOMIC DNA]</scope>
    <source>
        <strain evidence="2 3">Ou3-Ou53</strain>
    </source>
</reference>
<evidence type="ECO:0000313" key="3">
    <source>
        <dbReference type="Proteomes" id="UP000740883"/>
    </source>
</evidence>
<evidence type="ECO:0000313" key="2">
    <source>
        <dbReference type="EMBL" id="KAF9761595.1"/>
    </source>
</evidence>
<keyword evidence="3" id="KW-1185">Reference proteome</keyword>
<keyword evidence="1" id="KW-0812">Transmembrane</keyword>
<dbReference type="AlphaFoldDB" id="A0A9P6GZN9"/>
<feature type="transmembrane region" description="Helical" evidence="1">
    <location>
        <begin position="186"/>
        <end position="204"/>
    </location>
</feature>